<dbReference type="EMBL" id="FMHY01000002">
    <property type="protein sequence ID" value="SCL67917.1"/>
    <property type="molecule type" value="Genomic_DNA"/>
</dbReference>
<dbReference type="Proteomes" id="UP000199696">
    <property type="component" value="Unassembled WGS sequence"/>
</dbReference>
<keyword evidence="2" id="KW-1185">Reference proteome</keyword>
<dbReference type="STRING" id="227316.GA0070604_6140"/>
<dbReference type="InterPro" id="IPR045677">
    <property type="entry name" value="DUF6197"/>
</dbReference>
<sequence length="159" mass="17073">MTADLPRSPAQALRAAAAYLRRYDWHPGPGLYDPHNGCTHSKCRVVRSGMYPATIYGSLRVALLGRPAWFAITDPATAAAYAATVDHFAHHLGTRGAAGMRAAILPWEHAPGRTRQHVMTALLAAADTASTAPFPPVRLAPVIPLPVRPSETGRPRRIA</sequence>
<protein>
    <submittedName>
        <fullName evidence="1">Uncharacterized protein</fullName>
    </submittedName>
</protein>
<gene>
    <name evidence="1" type="ORF">GA0070604_6140</name>
</gene>
<dbReference type="AlphaFoldDB" id="A0A1C6VNU8"/>
<accession>A0A1C6VNU8</accession>
<dbReference type="Pfam" id="PF19698">
    <property type="entry name" value="DUF6197"/>
    <property type="match status" value="1"/>
</dbReference>
<name>A0A1C6VNU8_9ACTN</name>
<evidence type="ECO:0000313" key="2">
    <source>
        <dbReference type="Proteomes" id="UP000199696"/>
    </source>
</evidence>
<reference evidence="2" key="1">
    <citation type="submission" date="2016-06" db="EMBL/GenBank/DDBJ databases">
        <authorList>
            <person name="Varghese N."/>
            <person name="Submissions Spin"/>
        </authorList>
    </citation>
    <scope>NUCLEOTIDE SEQUENCE [LARGE SCALE GENOMIC DNA]</scope>
    <source>
        <strain evidence="2">DSM 44814</strain>
    </source>
</reference>
<dbReference type="OrthoDB" id="3367918at2"/>
<organism evidence="1 2">
    <name type="scientific">Micromonospora eburnea</name>
    <dbReference type="NCBI Taxonomy" id="227316"/>
    <lineage>
        <taxon>Bacteria</taxon>
        <taxon>Bacillati</taxon>
        <taxon>Actinomycetota</taxon>
        <taxon>Actinomycetes</taxon>
        <taxon>Micromonosporales</taxon>
        <taxon>Micromonosporaceae</taxon>
        <taxon>Micromonospora</taxon>
    </lineage>
</organism>
<proteinExistence type="predicted"/>
<dbReference type="RefSeq" id="WP_141721414.1">
    <property type="nucleotide sequence ID" value="NZ_FMHY01000002.1"/>
</dbReference>
<evidence type="ECO:0000313" key="1">
    <source>
        <dbReference type="EMBL" id="SCL67917.1"/>
    </source>
</evidence>